<feature type="transmembrane region" description="Helical" evidence="1">
    <location>
        <begin position="14"/>
        <end position="39"/>
    </location>
</feature>
<keyword evidence="3" id="KW-1185">Reference proteome</keyword>
<name>A0A0N8GR89_9CHLR</name>
<dbReference type="Proteomes" id="UP000050277">
    <property type="component" value="Unassembled WGS sequence"/>
</dbReference>
<feature type="transmembrane region" description="Helical" evidence="1">
    <location>
        <begin position="259"/>
        <end position="280"/>
    </location>
</feature>
<keyword evidence="1" id="KW-0472">Membrane</keyword>
<protein>
    <submittedName>
        <fullName evidence="2">Uncharacterized protein</fullName>
    </submittedName>
</protein>
<dbReference type="RefSeq" id="WP_054534873.1">
    <property type="nucleotide sequence ID" value="NZ_LGKP01000022.1"/>
</dbReference>
<comment type="caution">
    <text evidence="2">The sequence shown here is derived from an EMBL/GenBank/DDBJ whole genome shotgun (WGS) entry which is preliminary data.</text>
</comment>
<keyword evidence="1" id="KW-1133">Transmembrane helix</keyword>
<organism evidence="2 3">
    <name type="scientific">Herpetosiphon geysericola</name>
    <dbReference type="NCBI Taxonomy" id="70996"/>
    <lineage>
        <taxon>Bacteria</taxon>
        <taxon>Bacillati</taxon>
        <taxon>Chloroflexota</taxon>
        <taxon>Chloroflexia</taxon>
        <taxon>Herpetosiphonales</taxon>
        <taxon>Herpetosiphonaceae</taxon>
        <taxon>Herpetosiphon</taxon>
    </lineage>
</organism>
<keyword evidence="1" id="KW-0812">Transmembrane</keyword>
<feature type="transmembrane region" description="Helical" evidence="1">
    <location>
        <begin position="45"/>
        <end position="65"/>
    </location>
</feature>
<evidence type="ECO:0000313" key="3">
    <source>
        <dbReference type="Proteomes" id="UP000050277"/>
    </source>
</evidence>
<dbReference type="EMBL" id="LGKP01000022">
    <property type="protein sequence ID" value="KPL85826.1"/>
    <property type="molecule type" value="Genomic_DNA"/>
</dbReference>
<evidence type="ECO:0000256" key="1">
    <source>
        <dbReference type="SAM" id="Phobius"/>
    </source>
</evidence>
<evidence type="ECO:0000313" key="2">
    <source>
        <dbReference type="EMBL" id="KPL85826.1"/>
    </source>
</evidence>
<reference evidence="2 3" key="1">
    <citation type="submission" date="2015-07" db="EMBL/GenBank/DDBJ databases">
        <title>Whole genome sequence of Herpetosiphon geysericola DSM 7119.</title>
        <authorList>
            <person name="Hemp J."/>
            <person name="Ward L.M."/>
            <person name="Pace L.A."/>
            <person name="Fischer W.W."/>
        </authorList>
    </citation>
    <scope>NUCLEOTIDE SEQUENCE [LARGE SCALE GENOMIC DNA]</scope>
    <source>
        <strain evidence="2 3">DSM 7119</strain>
    </source>
</reference>
<accession>A0A0N8GR89</accession>
<feature type="transmembrane region" description="Helical" evidence="1">
    <location>
        <begin position="185"/>
        <end position="205"/>
    </location>
</feature>
<dbReference type="OrthoDB" id="9823683at2"/>
<gene>
    <name evidence="2" type="ORF">SE18_12895</name>
</gene>
<dbReference type="AlphaFoldDB" id="A0A0N8GR89"/>
<sequence length="283" mass="33063">MNSSIIHLRVSRRLLILVSLVWPLGLMFGLGALSHFAFWAKLCFLGWYLLIFVRFGLLTWQHVYLNDQGIRIQTYRADYTFAWDKLHALELVAEPAEPKFMDRDLRYLAGKYQMRFSDAKQSMIVHTRFTEQQRELFKTKLAHYHQLYSIPTKTIETVLYPTIYPERLSLWQKMLRLHQPPLTKIPAALCRFGLLLLIGTLGYLAFSQLPFVFGLAAFVFYQAFKLSLALLPNAINQPEVLLHSQVQQLYVPKLVNKMLFGRLFVLYLVILIGISIYYHFLGI</sequence>
<proteinExistence type="predicted"/>